<dbReference type="EMBL" id="BANI01000062">
    <property type="protein sequence ID" value="GAN96424.1"/>
    <property type="molecule type" value="Genomic_DNA"/>
</dbReference>
<accession>A0A0D6PZ14</accession>
<gene>
    <name evidence="1" type="ORF">Geu3261_0068_053</name>
</gene>
<evidence type="ECO:0008006" key="3">
    <source>
        <dbReference type="Google" id="ProtNLM"/>
    </source>
</evidence>
<dbReference type="AlphaFoldDB" id="A0A0D6PZ14"/>
<evidence type="ECO:0000313" key="2">
    <source>
        <dbReference type="Proteomes" id="UP000032675"/>
    </source>
</evidence>
<reference evidence="1 2" key="1">
    <citation type="submission" date="2012-11" db="EMBL/GenBank/DDBJ databases">
        <title>Whole genome sequence of Gluconacetobacter europaeus NBRC3261.</title>
        <authorList>
            <person name="Azuma Y."/>
            <person name="Higashiura N."/>
            <person name="Hirakawa H."/>
            <person name="Matsushita K."/>
        </authorList>
    </citation>
    <scope>NUCLEOTIDE SEQUENCE [LARGE SCALE GENOMIC DNA]</scope>
    <source>
        <strain evidence="1 2">NBRC 3261</strain>
    </source>
</reference>
<evidence type="ECO:0000313" key="1">
    <source>
        <dbReference type="EMBL" id="GAN96424.1"/>
    </source>
</evidence>
<sequence>MSMKKEYAALGLALALAGCGGGGQAVTQPGDTTLSQDMDTAKDAVGLERLSVAEQQYRAAGQRAIARDDVTAIGDAGYNLATVQLDEGKPQDALSTVTATRSALAMRGQTGDDAGLDLVQAGALHRLGQDTAAAAAASRAAGAQDTDIVEKAQLIRGLIADDSGDQATLASVDAYFANLTGKLPDGWTADAKEIAARNLLVTGGSTQTAMQDAMQAATIRQTQVDYRDMARALGVAARAADKAGNTQAAAQLYARASQSAQQAGDKTAADLWAKQAGTATAANPFALPVAATTTKKK</sequence>
<name>A0A0D6PZ14_KOMEU</name>
<dbReference type="Proteomes" id="UP000032675">
    <property type="component" value="Unassembled WGS sequence"/>
</dbReference>
<protein>
    <recommendedName>
        <fullName evidence="3">Lipoprotein</fullName>
    </recommendedName>
</protein>
<comment type="caution">
    <text evidence="1">The sequence shown here is derived from an EMBL/GenBank/DDBJ whole genome shotgun (WGS) entry which is preliminary data.</text>
</comment>
<dbReference type="RefSeq" id="WP_048851122.1">
    <property type="nucleotide sequence ID" value="NZ_BANI01000062.1"/>
</dbReference>
<proteinExistence type="predicted"/>
<dbReference type="PROSITE" id="PS51257">
    <property type="entry name" value="PROKAR_LIPOPROTEIN"/>
    <property type="match status" value="1"/>
</dbReference>
<organism evidence="1 2">
    <name type="scientific">Komagataeibacter europaeus NBRC 3261</name>
    <dbReference type="NCBI Taxonomy" id="1234669"/>
    <lineage>
        <taxon>Bacteria</taxon>
        <taxon>Pseudomonadati</taxon>
        <taxon>Pseudomonadota</taxon>
        <taxon>Alphaproteobacteria</taxon>
        <taxon>Acetobacterales</taxon>
        <taxon>Acetobacteraceae</taxon>
        <taxon>Komagataeibacter</taxon>
    </lineage>
</organism>